<reference evidence="2 3" key="1">
    <citation type="submission" date="2016-07" db="EMBL/GenBank/DDBJ databases">
        <title>Revisiting the taxonomy of the Elizabethkingia Genus using Whole-Genome Sequencing, Optical Mapping, and MALDI-TOF, along with proposal of three novel Elizabethkingia species: Elizabethkingia bruuniana sp. nov., Elizabethkingia ursingii sp. nov., and Elizabethkingia occulta sp. nov.</title>
        <authorList>
            <person name="Nicholson A.C."/>
        </authorList>
    </citation>
    <scope>NUCLEOTIDE SEQUENCE [LARGE SCALE GENOMIC DNA]</scope>
    <source>
        <strain evidence="2 3">F3201</strain>
    </source>
</reference>
<dbReference type="EMBL" id="CP016374">
    <property type="protein sequence ID" value="AQX03539.1"/>
    <property type="molecule type" value="Genomic_DNA"/>
</dbReference>
<feature type="transmembrane region" description="Helical" evidence="1">
    <location>
        <begin position="43"/>
        <end position="62"/>
    </location>
</feature>
<sequence>MIFYFSAANGFENGLTFYYFPLILSSIVIFPKGNKKKYLERAIYTVVFILFCVSNIFNFNIFGHRNSIESSEKIRIISFTQVYILLVFISYIIVRNQKIIIRLQQQASGDKKLINRLKKENTNSLKPKINIEELVQLAQDNSPAFIPSFQQSFPYFYENLTQINPSTTNEEFRLCALLKLGFSTRDIATCSGLTIRTVQTKKSRLRNSFNLSSKIDLYNWIDKISS</sequence>
<feature type="transmembrane region" description="Helical" evidence="1">
    <location>
        <begin position="15"/>
        <end position="31"/>
    </location>
</feature>
<evidence type="ECO:0000313" key="2">
    <source>
        <dbReference type="EMBL" id="AQX03539.1"/>
    </source>
</evidence>
<evidence type="ECO:0000313" key="3">
    <source>
        <dbReference type="Proteomes" id="UP000190848"/>
    </source>
</evidence>
<dbReference type="InterPro" id="IPR016032">
    <property type="entry name" value="Sig_transdc_resp-reg_C-effctor"/>
</dbReference>
<dbReference type="InterPro" id="IPR036388">
    <property type="entry name" value="WH-like_DNA-bd_sf"/>
</dbReference>
<dbReference type="SUPFAM" id="SSF46894">
    <property type="entry name" value="C-terminal effector domain of the bipartite response regulators"/>
    <property type="match status" value="1"/>
</dbReference>
<dbReference type="AlphaFoldDB" id="A0AAU8V1Q0"/>
<feature type="transmembrane region" description="Helical" evidence="1">
    <location>
        <begin position="74"/>
        <end position="94"/>
    </location>
</feature>
<protein>
    <recommendedName>
        <fullName evidence="4">HTH luxR-type domain-containing protein</fullName>
    </recommendedName>
</protein>
<name>A0AAU8V1Q0_9FLAO</name>
<dbReference type="GO" id="GO:0003677">
    <property type="term" value="F:DNA binding"/>
    <property type="evidence" value="ECO:0007669"/>
    <property type="project" value="InterPro"/>
</dbReference>
<evidence type="ECO:0000256" key="1">
    <source>
        <dbReference type="SAM" id="Phobius"/>
    </source>
</evidence>
<evidence type="ECO:0008006" key="4">
    <source>
        <dbReference type="Google" id="ProtNLM"/>
    </source>
</evidence>
<accession>A0AAU8V1Q0</accession>
<dbReference type="Gene3D" id="1.10.10.10">
    <property type="entry name" value="Winged helix-like DNA-binding domain superfamily/Winged helix DNA-binding domain"/>
    <property type="match status" value="1"/>
</dbReference>
<organism evidence="2 3">
    <name type="scientific">Elizabethkingia anophelis</name>
    <dbReference type="NCBI Taxonomy" id="1117645"/>
    <lineage>
        <taxon>Bacteria</taxon>
        <taxon>Pseudomonadati</taxon>
        <taxon>Bacteroidota</taxon>
        <taxon>Flavobacteriia</taxon>
        <taxon>Flavobacteriales</taxon>
        <taxon>Weeksellaceae</taxon>
        <taxon>Elizabethkingia</taxon>
    </lineage>
</organism>
<proteinExistence type="predicted"/>
<dbReference type="Proteomes" id="UP000190848">
    <property type="component" value="Chromosome"/>
</dbReference>
<keyword evidence="1" id="KW-0812">Transmembrane</keyword>
<keyword evidence="1" id="KW-0472">Membrane</keyword>
<gene>
    <name evidence="2" type="ORF">BBD32_08325</name>
</gene>
<dbReference type="GO" id="GO:0006355">
    <property type="term" value="P:regulation of DNA-templated transcription"/>
    <property type="evidence" value="ECO:0007669"/>
    <property type="project" value="InterPro"/>
</dbReference>
<keyword evidence="1" id="KW-1133">Transmembrane helix</keyword>